<dbReference type="PANTHER" id="PTHR46797:SF19">
    <property type="entry name" value="BLL2473 PROTEIN"/>
    <property type="match status" value="1"/>
</dbReference>
<proteinExistence type="predicted"/>
<dbReference type="InterPro" id="IPR011051">
    <property type="entry name" value="RmlC_Cupin_sf"/>
</dbReference>
<accession>A0ABW3VVC3</accession>
<keyword evidence="1" id="KW-0238">DNA-binding</keyword>
<reference evidence="4" key="1">
    <citation type="journal article" date="2019" name="Int. J. Syst. Evol. Microbiol.">
        <title>The Global Catalogue of Microorganisms (GCM) 10K type strain sequencing project: providing services to taxonomists for standard genome sequencing and annotation.</title>
        <authorList>
            <consortium name="The Broad Institute Genomics Platform"/>
            <consortium name="The Broad Institute Genome Sequencing Center for Infectious Disease"/>
            <person name="Wu L."/>
            <person name="Ma J."/>
        </authorList>
    </citation>
    <scope>NUCLEOTIDE SEQUENCE [LARGE SCALE GENOMIC DNA]</scope>
    <source>
        <strain evidence="4">CCUG 52478</strain>
    </source>
</reference>
<dbReference type="Gene3D" id="2.60.120.10">
    <property type="entry name" value="Jelly Rolls"/>
    <property type="match status" value="1"/>
</dbReference>
<dbReference type="InterPro" id="IPR010982">
    <property type="entry name" value="Lambda_DNA-bd_dom_sf"/>
</dbReference>
<dbReference type="SMART" id="SM00530">
    <property type="entry name" value="HTH_XRE"/>
    <property type="match status" value="1"/>
</dbReference>
<dbReference type="InterPro" id="IPR001387">
    <property type="entry name" value="Cro/C1-type_HTH"/>
</dbReference>
<dbReference type="InterPro" id="IPR050807">
    <property type="entry name" value="TransReg_Diox_bact_type"/>
</dbReference>
<evidence type="ECO:0000259" key="2">
    <source>
        <dbReference type="PROSITE" id="PS50943"/>
    </source>
</evidence>
<organism evidence="3 4">
    <name type="scientific">Nocardioides ginsengisoli</name>
    <dbReference type="NCBI Taxonomy" id="363868"/>
    <lineage>
        <taxon>Bacteria</taxon>
        <taxon>Bacillati</taxon>
        <taxon>Actinomycetota</taxon>
        <taxon>Actinomycetes</taxon>
        <taxon>Propionibacteriales</taxon>
        <taxon>Nocardioidaceae</taxon>
        <taxon>Nocardioides</taxon>
    </lineage>
</organism>
<sequence>MDAQRETWVSHIGATIKASRVGRFTVEELADRAGVSAGLISQIERGIGNPSFETLLRLSSALDLPMAELFSAQPGGDPAGRVVRKEERRRIEVPREGIGMEMLVPDVDRRLGVLIMTLPPNLEGSSIRSSHEGEECILVIEGSLVATVGDQRYSLAEGDTITFDAVIPHWWSNLTDKPARILAISTPPSQGRAH</sequence>
<comment type="caution">
    <text evidence="3">The sequence shown here is derived from an EMBL/GenBank/DDBJ whole genome shotgun (WGS) entry which is preliminary data.</text>
</comment>
<dbReference type="PROSITE" id="PS50943">
    <property type="entry name" value="HTH_CROC1"/>
    <property type="match status" value="1"/>
</dbReference>
<evidence type="ECO:0000256" key="1">
    <source>
        <dbReference type="ARBA" id="ARBA00023125"/>
    </source>
</evidence>
<dbReference type="Proteomes" id="UP001597229">
    <property type="component" value="Unassembled WGS sequence"/>
</dbReference>
<gene>
    <name evidence="3" type="ORF">ACFQ3F_02610</name>
</gene>
<dbReference type="Gene3D" id="1.10.260.40">
    <property type="entry name" value="lambda repressor-like DNA-binding domains"/>
    <property type="match status" value="1"/>
</dbReference>
<dbReference type="Pfam" id="PF07883">
    <property type="entry name" value="Cupin_2"/>
    <property type="match status" value="1"/>
</dbReference>
<evidence type="ECO:0000313" key="4">
    <source>
        <dbReference type="Proteomes" id="UP001597229"/>
    </source>
</evidence>
<dbReference type="InterPro" id="IPR013096">
    <property type="entry name" value="Cupin_2"/>
</dbReference>
<dbReference type="RefSeq" id="WP_367918875.1">
    <property type="nucleotide sequence ID" value="NZ_BAABAC010000016.1"/>
</dbReference>
<protein>
    <submittedName>
        <fullName evidence="3">Helix-turn-helix domain-containing protein</fullName>
    </submittedName>
</protein>
<evidence type="ECO:0000313" key="3">
    <source>
        <dbReference type="EMBL" id="MFD1246671.1"/>
    </source>
</evidence>
<dbReference type="SUPFAM" id="SSF51182">
    <property type="entry name" value="RmlC-like cupins"/>
    <property type="match status" value="1"/>
</dbReference>
<name>A0ABW3VVC3_9ACTN</name>
<dbReference type="InterPro" id="IPR014710">
    <property type="entry name" value="RmlC-like_jellyroll"/>
</dbReference>
<dbReference type="CDD" id="cd02209">
    <property type="entry name" value="cupin_XRE_C"/>
    <property type="match status" value="1"/>
</dbReference>
<dbReference type="PANTHER" id="PTHR46797">
    <property type="entry name" value="HTH-TYPE TRANSCRIPTIONAL REGULATOR"/>
    <property type="match status" value="1"/>
</dbReference>
<keyword evidence="4" id="KW-1185">Reference proteome</keyword>
<dbReference type="CDD" id="cd00093">
    <property type="entry name" value="HTH_XRE"/>
    <property type="match status" value="1"/>
</dbReference>
<feature type="domain" description="HTH cro/C1-type" evidence="2">
    <location>
        <begin position="25"/>
        <end position="69"/>
    </location>
</feature>
<dbReference type="EMBL" id="JBHTLX010000005">
    <property type="protein sequence ID" value="MFD1246671.1"/>
    <property type="molecule type" value="Genomic_DNA"/>
</dbReference>
<dbReference type="SUPFAM" id="SSF47413">
    <property type="entry name" value="lambda repressor-like DNA-binding domains"/>
    <property type="match status" value="1"/>
</dbReference>
<dbReference type="Pfam" id="PF01381">
    <property type="entry name" value="HTH_3"/>
    <property type="match status" value="1"/>
</dbReference>